<reference evidence="2 3" key="1">
    <citation type="submission" date="2020-06" db="EMBL/GenBank/DDBJ databases">
        <title>WGS assembly of Ceratodon purpureus strain R40.</title>
        <authorList>
            <person name="Carey S.B."/>
            <person name="Jenkins J."/>
            <person name="Shu S."/>
            <person name="Lovell J.T."/>
            <person name="Sreedasyam A."/>
            <person name="Maumus F."/>
            <person name="Tiley G.P."/>
            <person name="Fernandez-Pozo N."/>
            <person name="Barry K."/>
            <person name="Chen C."/>
            <person name="Wang M."/>
            <person name="Lipzen A."/>
            <person name="Daum C."/>
            <person name="Saski C.A."/>
            <person name="Payton A.C."/>
            <person name="Mcbreen J.C."/>
            <person name="Conrad R.E."/>
            <person name="Kollar L.M."/>
            <person name="Olsson S."/>
            <person name="Huttunen S."/>
            <person name="Landis J.B."/>
            <person name="Wickett N.J."/>
            <person name="Johnson M.G."/>
            <person name="Rensing S.A."/>
            <person name="Grimwood J."/>
            <person name="Schmutz J."/>
            <person name="Mcdaniel S.F."/>
        </authorList>
    </citation>
    <scope>NUCLEOTIDE SEQUENCE [LARGE SCALE GENOMIC DNA]</scope>
    <source>
        <strain evidence="2 3">R40</strain>
    </source>
</reference>
<gene>
    <name evidence="2" type="ORF">KC19_6G051700</name>
</gene>
<sequence>MEGRRMSTRSSRRAAPVPVSPVKQAVMATVTGAGKSTARRSTRKVLADKTNATPDAGLLPSKSPKKGVTAVEQIKEVVSTPCRKRLVEEMPVTPVMKGEDLLRSLAHSNLSITQTPNGPAVQNPEAATPQFGVPPSPYQDKQDEPEVAAEVSMSPSEQAEPEVIDVKPIGASPLAKETPVSERLSSAWVGRDVDDVTEVGDDDDSDCSVLVNVSSPGLRLAASPAPTSTLPSTPQTADFKWQRRDSQKVKESEGEGGFNYYEDEGEEYEGCDEYDGEDFGEVIDCDEICQGISRIQVAEGLPEHKGRHIRFNYTSDGEIDVEEVDGEKFRLCLSKSFRGQYQDRPNCKGMKLFALSESCHGFWLQ</sequence>
<protein>
    <submittedName>
        <fullName evidence="2">Uncharacterized protein</fullName>
    </submittedName>
</protein>
<feature type="compositionally biased region" description="Basic and acidic residues" evidence="1">
    <location>
        <begin position="240"/>
        <end position="253"/>
    </location>
</feature>
<dbReference type="PANTHER" id="PTHR47512:SF3">
    <property type="entry name" value="CHALCONE-FLAVONONE ISOMERASE FAMILY PROTEIN"/>
    <property type="match status" value="1"/>
</dbReference>
<organism evidence="2 3">
    <name type="scientific">Ceratodon purpureus</name>
    <name type="common">Fire moss</name>
    <name type="synonym">Dicranum purpureum</name>
    <dbReference type="NCBI Taxonomy" id="3225"/>
    <lineage>
        <taxon>Eukaryota</taxon>
        <taxon>Viridiplantae</taxon>
        <taxon>Streptophyta</taxon>
        <taxon>Embryophyta</taxon>
        <taxon>Bryophyta</taxon>
        <taxon>Bryophytina</taxon>
        <taxon>Bryopsida</taxon>
        <taxon>Dicranidae</taxon>
        <taxon>Pseudoditrichales</taxon>
        <taxon>Ditrichaceae</taxon>
        <taxon>Ceratodon</taxon>
    </lineage>
</organism>
<feature type="region of interest" description="Disordered" evidence="1">
    <location>
        <begin position="111"/>
        <end position="178"/>
    </location>
</feature>
<dbReference type="PANTHER" id="PTHR47512">
    <property type="entry name" value="EXPRESSED PROTEIN"/>
    <property type="match status" value="1"/>
</dbReference>
<keyword evidence="3" id="KW-1185">Reference proteome</keyword>
<name>A0A8T0HEQ5_CERPU</name>
<evidence type="ECO:0000313" key="2">
    <source>
        <dbReference type="EMBL" id="KAG0568918.1"/>
    </source>
</evidence>
<dbReference type="AlphaFoldDB" id="A0A8T0HEQ5"/>
<feature type="region of interest" description="Disordered" evidence="1">
    <location>
        <begin position="1"/>
        <end position="67"/>
    </location>
</feature>
<evidence type="ECO:0000313" key="3">
    <source>
        <dbReference type="Proteomes" id="UP000822688"/>
    </source>
</evidence>
<feature type="region of interest" description="Disordered" evidence="1">
    <location>
        <begin position="220"/>
        <end position="258"/>
    </location>
</feature>
<proteinExistence type="predicted"/>
<feature type="compositionally biased region" description="Basic residues" evidence="1">
    <location>
        <begin position="1"/>
        <end position="12"/>
    </location>
</feature>
<comment type="caution">
    <text evidence="2">The sequence shown here is derived from an EMBL/GenBank/DDBJ whole genome shotgun (WGS) entry which is preliminary data.</text>
</comment>
<accession>A0A8T0HEQ5</accession>
<feature type="compositionally biased region" description="Low complexity" evidence="1">
    <location>
        <begin position="220"/>
        <end position="237"/>
    </location>
</feature>
<dbReference type="EMBL" id="CM026427">
    <property type="protein sequence ID" value="KAG0568918.1"/>
    <property type="molecule type" value="Genomic_DNA"/>
</dbReference>
<dbReference type="Proteomes" id="UP000822688">
    <property type="component" value="Chromosome 6"/>
</dbReference>
<evidence type="ECO:0000256" key="1">
    <source>
        <dbReference type="SAM" id="MobiDB-lite"/>
    </source>
</evidence>